<feature type="transmembrane region" description="Helical" evidence="2">
    <location>
        <begin position="62"/>
        <end position="81"/>
    </location>
</feature>
<keyword evidence="2" id="KW-0472">Membrane</keyword>
<keyword evidence="3" id="KW-0732">Signal</keyword>
<keyword evidence="2" id="KW-0812">Transmembrane</keyword>
<reference evidence="4 5" key="1">
    <citation type="submission" date="2024-08" db="EMBL/GenBank/DDBJ databases">
        <authorList>
            <person name="Cucini C."/>
            <person name="Frati F."/>
        </authorList>
    </citation>
    <scope>NUCLEOTIDE SEQUENCE [LARGE SCALE GENOMIC DNA]</scope>
</reference>
<keyword evidence="2" id="KW-1133">Transmembrane helix</keyword>
<evidence type="ECO:0000256" key="1">
    <source>
        <dbReference type="SAM" id="MobiDB-lite"/>
    </source>
</evidence>
<feature type="signal peptide" evidence="3">
    <location>
        <begin position="1"/>
        <end position="22"/>
    </location>
</feature>
<accession>A0ABP1RVL9</accession>
<evidence type="ECO:0000313" key="5">
    <source>
        <dbReference type="Proteomes" id="UP001642540"/>
    </source>
</evidence>
<feature type="region of interest" description="Disordered" evidence="1">
    <location>
        <begin position="88"/>
        <end position="115"/>
    </location>
</feature>
<keyword evidence="5" id="KW-1185">Reference proteome</keyword>
<dbReference type="Proteomes" id="UP001642540">
    <property type="component" value="Unassembled WGS sequence"/>
</dbReference>
<sequence>MDNKIVPLVLVLIWMKVKIVSAQWGVLENYGNWKTDDLRTSDEESQSASVIKFQVSKSTLEASLIAAVIIIIGIAGVLSVLKLCSKSQRKPSDDEEKLDKLPPAYEPPPSYDECV</sequence>
<feature type="chain" id="PRO_5045904482" evidence="3">
    <location>
        <begin position="23"/>
        <end position="115"/>
    </location>
</feature>
<name>A0ABP1RVL9_9HEXA</name>
<evidence type="ECO:0000256" key="3">
    <source>
        <dbReference type="SAM" id="SignalP"/>
    </source>
</evidence>
<gene>
    <name evidence="4" type="ORF">ODALV1_LOCUS26557</name>
</gene>
<protein>
    <submittedName>
        <fullName evidence="4">Uncharacterized protein</fullName>
    </submittedName>
</protein>
<evidence type="ECO:0000313" key="4">
    <source>
        <dbReference type="EMBL" id="CAL8136672.1"/>
    </source>
</evidence>
<feature type="compositionally biased region" description="Pro residues" evidence="1">
    <location>
        <begin position="104"/>
        <end position="115"/>
    </location>
</feature>
<comment type="caution">
    <text evidence="4">The sequence shown here is derived from an EMBL/GenBank/DDBJ whole genome shotgun (WGS) entry which is preliminary data.</text>
</comment>
<proteinExistence type="predicted"/>
<organism evidence="4 5">
    <name type="scientific">Orchesella dallaii</name>
    <dbReference type="NCBI Taxonomy" id="48710"/>
    <lineage>
        <taxon>Eukaryota</taxon>
        <taxon>Metazoa</taxon>
        <taxon>Ecdysozoa</taxon>
        <taxon>Arthropoda</taxon>
        <taxon>Hexapoda</taxon>
        <taxon>Collembola</taxon>
        <taxon>Entomobryomorpha</taxon>
        <taxon>Entomobryoidea</taxon>
        <taxon>Orchesellidae</taxon>
        <taxon>Orchesellinae</taxon>
        <taxon>Orchesella</taxon>
    </lineage>
</organism>
<evidence type="ECO:0000256" key="2">
    <source>
        <dbReference type="SAM" id="Phobius"/>
    </source>
</evidence>
<dbReference type="EMBL" id="CAXLJM020000111">
    <property type="protein sequence ID" value="CAL8136672.1"/>
    <property type="molecule type" value="Genomic_DNA"/>
</dbReference>